<dbReference type="EMBL" id="DVNI01000111">
    <property type="protein sequence ID" value="HIU64705.1"/>
    <property type="molecule type" value="Genomic_DNA"/>
</dbReference>
<reference evidence="7" key="1">
    <citation type="submission" date="2020-10" db="EMBL/GenBank/DDBJ databases">
        <authorList>
            <person name="Gilroy R."/>
        </authorList>
    </citation>
    <scope>NUCLEOTIDE SEQUENCE</scope>
    <source>
        <strain evidence="7">CHK160-1198</strain>
    </source>
</reference>
<dbReference type="Pfam" id="PF11842">
    <property type="entry name" value="DUF3362"/>
    <property type="match status" value="1"/>
</dbReference>
<sequence length="597" mass="67871">VDHPSFGPAVICRVLESQGYKVAMLSQPDWHVEEALAILGKPRLGVLISGGNLDSMLCHYTAAKKPRKKDNYTAGGVMGKRPDHATAVYARLAKKLWPDLPVIIGGIEASLRRFAHYDYWENKLLPSILIDSEADLLIYGMGEKQIVEIADYLAGGAKINDLRYVRGTAFVCTEQELITEECVFLPSFEGIKKDKKLFARAYKLQSREQDPFYGKLVVQKHKEKFVVQNQPPFPLTEEEMDEIYDLPYCRDYHYSYKKLGGVPAIEEVKFSIISQRGCFGSCSFCAIHSHQGRIIQARSHESIIREAREITELTDFKGYIHDVGGPTANFRHPSCQKQLVHGVCKDRQCLSPDVCPNIDSDHDDYIELLRKIRVLPKVKKVFIRSGIRYDYLLADKKQEFLDELCRYHVSGQLKIAPEHVAPNVLKYMGKPNKEVFLTFMNCFNKKNKAVGLKQFVVPYFISSHPGATLADAVELAEFLHQYGFYPEQVQDFIPTPGSYSTAMYYSEMDPETGEAVYVAKKMHDKAMQRALLQYKNPKNRVLVHEALVKAGRTELIGDTPECLLRKNARYGVVDQRVQGVYKQADVKKRAGKITKRK</sequence>
<dbReference type="Gene3D" id="3.80.30.20">
    <property type="entry name" value="tm_1862 like domain"/>
    <property type="match status" value="1"/>
</dbReference>
<evidence type="ECO:0000313" key="7">
    <source>
        <dbReference type="EMBL" id="HIU64705.1"/>
    </source>
</evidence>
<dbReference type="InterPro" id="IPR024560">
    <property type="entry name" value="UPF0313_C"/>
</dbReference>
<dbReference type="SUPFAM" id="SSF102114">
    <property type="entry name" value="Radical SAM enzymes"/>
    <property type="match status" value="1"/>
</dbReference>
<accession>A0A9D1MQE0</accession>
<keyword evidence="1" id="KW-0004">4Fe-4S</keyword>
<evidence type="ECO:0000256" key="2">
    <source>
        <dbReference type="ARBA" id="ARBA00022691"/>
    </source>
</evidence>
<dbReference type="InterPro" id="IPR006638">
    <property type="entry name" value="Elp3/MiaA/NifB-like_rSAM"/>
</dbReference>
<evidence type="ECO:0000256" key="1">
    <source>
        <dbReference type="ARBA" id="ARBA00022485"/>
    </source>
</evidence>
<dbReference type="PANTHER" id="PTHR32331">
    <property type="entry name" value="UPF0313 PROTEIN YGIQ"/>
    <property type="match status" value="1"/>
</dbReference>
<keyword evidence="4" id="KW-0408">Iron</keyword>
<dbReference type="Pfam" id="PF08497">
    <property type="entry name" value="Radical_SAM_N"/>
    <property type="match status" value="1"/>
</dbReference>
<feature type="domain" description="Radical SAM core" evidence="6">
    <location>
        <begin position="264"/>
        <end position="535"/>
    </location>
</feature>
<keyword evidence="3" id="KW-0479">Metal-binding</keyword>
<dbReference type="PANTHER" id="PTHR32331:SF0">
    <property type="entry name" value="UPF0313 PROTEIN YGIQ"/>
    <property type="match status" value="1"/>
</dbReference>
<dbReference type="GO" id="GO:0003824">
    <property type="term" value="F:catalytic activity"/>
    <property type="evidence" value="ECO:0007669"/>
    <property type="project" value="InterPro"/>
</dbReference>
<protein>
    <submittedName>
        <fullName evidence="7">YgiQ family radical SAM protein</fullName>
    </submittedName>
</protein>
<reference evidence="7" key="2">
    <citation type="journal article" date="2021" name="PeerJ">
        <title>Extensive microbial diversity within the chicken gut microbiome revealed by metagenomics and culture.</title>
        <authorList>
            <person name="Gilroy R."/>
            <person name="Ravi A."/>
            <person name="Getino M."/>
            <person name="Pursley I."/>
            <person name="Horton D.L."/>
            <person name="Alikhan N.F."/>
            <person name="Baker D."/>
            <person name="Gharbi K."/>
            <person name="Hall N."/>
            <person name="Watson M."/>
            <person name="Adriaenssens E.M."/>
            <person name="Foster-Nyarko E."/>
            <person name="Jarju S."/>
            <person name="Secka A."/>
            <person name="Antonio M."/>
            <person name="Oren A."/>
            <person name="Chaudhuri R.R."/>
            <person name="La Ragione R."/>
            <person name="Hildebrand F."/>
            <person name="Pallen M.J."/>
        </authorList>
    </citation>
    <scope>NUCLEOTIDE SEQUENCE</scope>
    <source>
        <strain evidence="7">CHK160-1198</strain>
    </source>
</reference>
<evidence type="ECO:0000256" key="3">
    <source>
        <dbReference type="ARBA" id="ARBA00022723"/>
    </source>
</evidence>
<evidence type="ECO:0000313" key="8">
    <source>
        <dbReference type="Proteomes" id="UP000824099"/>
    </source>
</evidence>
<gene>
    <name evidence="7" type="ORF">IAB06_06710</name>
</gene>
<evidence type="ECO:0000256" key="4">
    <source>
        <dbReference type="ARBA" id="ARBA00023004"/>
    </source>
</evidence>
<dbReference type="InterPro" id="IPR022946">
    <property type="entry name" value="UPF0313"/>
</dbReference>
<dbReference type="SMART" id="SM00729">
    <property type="entry name" value="Elp3"/>
    <property type="match status" value="1"/>
</dbReference>
<comment type="caution">
    <text evidence="7">The sequence shown here is derived from an EMBL/GenBank/DDBJ whole genome shotgun (WGS) entry which is preliminary data.</text>
</comment>
<dbReference type="Proteomes" id="UP000824099">
    <property type="component" value="Unassembled WGS sequence"/>
</dbReference>
<evidence type="ECO:0000259" key="6">
    <source>
        <dbReference type="PROSITE" id="PS51918"/>
    </source>
</evidence>
<organism evidence="7 8">
    <name type="scientific">Candidatus Avacidaminococcus intestinavium</name>
    <dbReference type="NCBI Taxonomy" id="2840684"/>
    <lineage>
        <taxon>Bacteria</taxon>
        <taxon>Bacillati</taxon>
        <taxon>Bacillota</taxon>
        <taxon>Negativicutes</taxon>
        <taxon>Acidaminococcales</taxon>
        <taxon>Acidaminococcaceae</taxon>
        <taxon>Acidaminococcaceae incertae sedis</taxon>
        <taxon>Candidatus Avacidaminococcus</taxon>
    </lineage>
</organism>
<dbReference type="InterPro" id="IPR007197">
    <property type="entry name" value="rSAM"/>
</dbReference>
<dbReference type="PROSITE" id="PS51918">
    <property type="entry name" value="RADICAL_SAM"/>
    <property type="match status" value="1"/>
</dbReference>
<dbReference type="SFLD" id="SFLDG01082">
    <property type="entry name" value="B12-binding_domain_containing"/>
    <property type="match status" value="1"/>
</dbReference>
<name>A0A9D1MQE0_9FIRM</name>
<dbReference type="InterPro" id="IPR013704">
    <property type="entry name" value="UPF0313_N"/>
</dbReference>
<keyword evidence="2" id="KW-0949">S-adenosyl-L-methionine</keyword>
<feature type="non-terminal residue" evidence="7">
    <location>
        <position position="1"/>
    </location>
</feature>
<keyword evidence="5" id="KW-0411">Iron-sulfur</keyword>
<dbReference type="GO" id="GO:0046872">
    <property type="term" value="F:metal ion binding"/>
    <property type="evidence" value="ECO:0007669"/>
    <property type="project" value="UniProtKB-KW"/>
</dbReference>
<dbReference type="InterPro" id="IPR058240">
    <property type="entry name" value="rSAM_sf"/>
</dbReference>
<dbReference type="GO" id="GO:0051539">
    <property type="term" value="F:4 iron, 4 sulfur cluster binding"/>
    <property type="evidence" value="ECO:0007669"/>
    <property type="project" value="UniProtKB-KW"/>
</dbReference>
<evidence type="ECO:0000256" key="5">
    <source>
        <dbReference type="ARBA" id="ARBA00023014"/>
    </source>
</evidence>
<dbReference type="AlphaFoldDB" id="A0A9D1MQE0"/>
<dbReference type="SFLD" id="SFLDG01069">
    <property type="entry name" value="UPF0313"/>
    <property type="match status" value="1"/>
</dbReference>
<dbReference type="InterPro" id="IPR023404">
    <property type="entry name" value="rSAM_horseshoe"/>
</dbReference>
<proteinExistence type="predicted"/>
<dbReference type="NCBIfam" id="TIGR03904">
    <property type="entry name" value="SAM_YgiQ"/>
    <property type="match status" value="1"/>
</dbReference>
<dbReference type="Pfam" id="PF04055">
    <property type="entry name" value="Radical_SAM"/>
    <property type="match status" value="1"/>
</dbReference>
<dbReference type="SFLD" id="SFLDS00029">
    <property type="entry name" value="Radical_SAM"/>
    <property type="match status" value="1"/>
</dbReference>